<dbReference type="Gene3D" id="1.20.1050.10">
    <property type="match status" value="1"/>
</dbReference>
<gene>
    <name evidence="2" type="ORF">PENTCL1PPCAC_3858</name>
</gene>
<comment type="caution">
    <text evidence="2">The sequence shown here is derived from an EMBL/GenBank/DDBJ whole genome shotgun (WGS) entry which is preliminary data.</text>
</comment>
<evidence type="ECO:0008006" key="4">
    <source>
        <dbReference type="Google" id="ProtNLM"/>
    </source>
</evidence>
<name>A0AAV5SHL7_9BILA</name>
<accession>A0AAV5SHL7</accession>
<proteinExistence type="predicted"/>
<evidence type="ECO:0000256" key="1">
    <source>
        <dbReference type="SAM" id="MobiDB-lite"/>
    </source>
</evidence>
<dbReference type="InterPro" id="IPR036282">
    <property type="entry name" value="Glutathione-S-Trfase_C_sf"/>
</dbReference>
<feature type="non-terminal residue" evidence="2">
    <location>
        <position position="1"/>
    </location>
</feature>
<reference evidence="2" key="1">
    <citation type="submission" date="2023-10" db="EMBL/GenBank/DDBJ databases">
        <title>Genome assembly of Pristionchus species.</title>
        <authorList>
            <person name="Yoshida K."/>
            <person name="Sommer R.J."/>
        </authorList>
    </citation>
    <scope>NUCLEOTIDE SEQUENCE</scope>
    <source>
        <strain evidence="2">RS0144</strain>
    </source>
</reference>
<organism evidence="2 3">
    <name type="scientific">Pristionchus entomophagus</name>
    <dbReference type="NCBI Taxonomy" id="358040"/>
    <lineage>
        <taxon>Eukaryota</taxon>
        <taxon>Metazoa</taxon>
        <taxon>Ecdysozoa</taxon>
        <taxon>Nematoda</taxon>
        <taxon>Chromadorea</taxon>
        <taxon>Rhabditida</taxon>
        <taxon>Rhabditina</taxon>
        <taxon>Diplogasteromorpha</taxon>
        <taxon>Diplogasteroidea</taxon>
        <taxon>Neodiplogasteridae</taxon>
        <taxon>Pristionchus</taxon>
    </lineage>
</organism>
<protein>
    <recommendedName>
        <fullName evidence="4">Glutathione S-transferase</fullName>
    </recommendedName>
</protein>
<feature type="non-terminal residue" evidence="2">
    <location>
        <position position="122"/>
    </location>
</feature>
<dbReference type="EMBL" id="BTSX01000001">
    <property type="protein sequence ID" value="GMS81683.1"/>
    <property type="molecule type" value="Genomic_DNA"/>
</dbReference>
<evidence type="ECO:0000313" key="3">
    <source>
        <dbReference type="Proteomes" id="UP001432027"/>
    </source>
</evidence>
<feature type="region of interest" description="Disordered" evidence="1">
    <location>
        <begin position="1"/>
        <end position="30"/>
    </location>
</feature>
<dbReference type="AlphaFoldDB" id="A0AAV5SHL7"/>
<keyword evidence="3" id="KW-1185">Reference proteome</keyword>
<evidence type="ECO:0000313" key="2">
    <source>
        <dbReference type="EMBL" id="GMS81683.1"/>
    </source>
</evidence>
<sequence>STRPAAFPCSSTTAASSPSRSPSSSTSMRCSTARSCCRRTLWRAPTLAPSLSTWPAASSRCRLRTTRRVDEIAGKGKGAEWNAYWLKRGLEEFEEIAKKTAGKYSVGDAVTIGDVTLPSILY</sequence>
<dbReference type="Proteomes" id="UP001432027">
    <property type="component" value="Unassembled WGS sequence"/>
</dbReference>
<dbReference type="SUPFAM" id="SSF47616">
    <property type="entry name" value="GST C-terminal domain-like"/>
    <property type="match status" value="1"/>
</dbReference>